<dbReference type="InterPro" id="IPR039777">
    <property type="entry name" value="IFRD"/>
</dbReference>
<feature type="domain" description="Interferon-related developmental regulator N-terminal" evidence="3">
    <location>
        <begin position="58"/>
        <end position="362"/>
    </location>
</feature>
<dbReference type="InterPro" id="IPR016024">
    <property type="entry name" value="ARM-type_fold"/>
</dbReference>
<dbReference type="PANTHER" id="PTHR12354">
    <property type="entry name" value="INTERFERON-RELATED DEVELOPMENTAL REGULATOR"/>
    <property type="match status" value="1"/>
</dbReference>
<dbReference type="EMBL" id="NPIC01000003">
    <property type="protein sequence ID" value="RDL38095.1"/>
    <property type="molecule type" value="Genomic_DNA"/>
</dbReference>
<dbReference type="GeneID" id="43598377"/>
<sequence length="441" mass="49157">MRDLRRQALESGKTVSRKAQSRISSRASSATNSRATSRNPSRHASDDDEENMSDSTNWSVNSLDEMLSPELPDDVAGTWKQGLADRIEEIIDRKRSSVQGRESTLNVYVYYLMSHYCGEEIENKASELFPALLKSVKMESSEKETCLALRAIALTLITNPSETAYDGLYQPLKRAYTDSEFHSVKATAIHTLSAAAVYGGASDSATEDAMDDLLEIIESDGTSVAADDSGEVVTAACQAWGFLATFVDDLEDKTEPAADVFVEQLDSSDTTVQVAAGENIALLYEKSYTPREANDEPASDGDDDDESATIESHFVKRYEVYRQKHQLQHTLSQLATESSKRIAKKDRKTLHVNFADILNTIEHPALGPRYSMARDPDGRMYGSRMTIRVHKAGIMRIDKWWKLHRLQALKRLLGGGFVHHYQDNEVVFDSLPIMIQADNDD</sequence>
<dbReference type="AlphaFoldDB" id="A0A370TRC7"/>
<gene>
    <name evidence="4" type="ORF">BP5553_05528</name>
</gene>
<evidence type="ECO:0000313" key="5">
    <source>
        <dbReference type="Proteomes" id="UP000254866"/>
    </source>
</evidence>
<evidence type="ECO:0000259" key="3">
    <source>
        <dbReference type="Pfam" id="PF05004"/>
    </source>
</evidence>
<dbReference type="PANTHER" id="PTHR12354:SF1">
    <property type="entry name" value="INTERFERON-RELATED DEVELOPMENTAL REGULATOR 1"/>
    <property type="match status" value="1"/>
</dbReference>
<feature type="compositionally biased region" description="Low complexity" evidence="2">
    <location>
        <begin position="21"/>
        <end position="38"/>
    </location>
</feature>
<name>A0A370TRC7_9HELO</name>
<dbReference type="InterPro" id="IPR011989">
    <property type="entry name" value="ARM-like"/>
</dbReference>
<comment type="caution">
    <text evidence="4">The sequence shown here is derived from an EMBL/GenBank/DDBJ whole genome shotgun (WGS) entry which is preliminary data.</text>
</comment>
<organism evidence="4 5">
    <name type="scientific">Venustampulla echinocandica</name>
    <dbReference type="NCBI Taxonomy" id="2656787"/>
    <lineage>
        <taxon>Eukaryota</taxon>
        <taxon>Fungi</taxon>
        <taxon>Dikarya</taxon>
        <taxon>Ascomycota</taxon>
        <taxon>Pezizomycotina</taxon>
        <taxon>Leotiomycetes</taxon>
        <taxon>Helotiales</taxon>
        <taxon>Pleuroascaceae</taxon>
        <taxon>Venustampulla</taxon>
    </lineage>
</organism>
<comment type="similarity">
    <text evidence="1">Belongs to the IFRD family.</text>
</comment>
<evidence type="ECO:0000313" key="4">
    <source>
        <dbReference type="EMBL" id="RDL38095.1"/>
    </source>
</evidence>
<dbReference type="Proteomes" id="UP000254866">
    <property type="component" value="Unassembled WGS sequence"/>
</dbReference>
<dbReference type="Gene3D" id="1.25.10.10">
    <property type="entry name" value="Leucine-rich Repeat Variant"/>
    <property type="match status" value="1"/>
</dbReference>
<feature type="region of interest" description="Disordered" evidence="2">
    <location>
        <begin position="286"/>
        <end position="306"/>
    </location>
</feature>
<evidence type="ECO:0000256" key="2">
    <source>
        <dbReference type="SAM" id="MobiDB-lite"/>
    </source>
</evidence>
<dbReference type="STRING" id="2656787.A0A370TRC7"/>
<dbReference type="InterPro" id="IPR007701">
    <property type="entry name" value="Interferon-rel_develop_reg_N"/>
</dbReference>
<keyword evidence="5" id="KW-1185">Reference proteome</keyword>
<dbReference type="Pfam" id="PF05004">
    <property type="entry name" value="IFRD"/>
    <property type="match status" value="1"/>
</dbReference>
<proteinExistence type="inferred from homology"/>
<dbReference type="RefSeq" id="XP_031870751.1">
    <property type="nucleotide sequence ID" value="XM_032014151.1"/>
</dbReference>
<dbReference type="SUPFAM" id="SSF48371">
    <property type="entry name" value="ARM repeat"/>
    <property type="match status" value="1"/>
</dbReference>
<dbReference type="OrthoDB" id="18978at2759"/>
<feature type="region of interest" description="Disordered" evidence="2">
    <location>
        <begin position="1"/>
        <end position="57"/>
    </location>
</feature>
<protein>
    <submittedName>
        <fullName evidence="4">ARM repeat-containing protein</fullName>
    </submittedName>
</protein>
<accession>A0A370TRC7</accession>
<feature type="compositionally biased region" description="Acidic residues" evidence="2">
    <location>
        <begin position="295"/>
        <end position="306"/>
    </location>
</feature>
<evidence type="ECO:0000256" key="1">
    <source>
        <dbReference type="ARBA" id="ARBA00008828"/>
    </source>
</evidence>
<reference evidence="4 5" key="1">
    <citation type="journal article" date="2018" name="IMA Fungus">
        <title>IMA Genome-F 9: Draft genome sequence of Annulohypoxylon stygium, Aspergillus mulundensis, Berkeleyomyces basicola (syn. Thielaviopsis basicola), Ceratocystis smalleyi, two Cercospora beticola strains, Coleophoma cylindrospora, Fusarium fracticaudum, Phialophora cf. hyalina, and Morchella septimelata.</title>
        <authorList>
            <person name="Wingfield B.D."/>
            <person name="Bills G.F."/>
            <person name="Dong Y."/>
            <person name="Huang W."/>
            <person name="Nel W.J."/>
            <person name="Swalarsk-Parry B.S."/>
            <person name="Vaghefi N."/>
            <person name="Wilken P.M."/>
            <person name="An Z."/>
            <person name="de Beer Z.W."/>
            <person name="De Vos L."/>
            <person name="Chen L."/>
            <person name="Duong T.A."/>
            <person name="Gao Y."/>
            <person name="Hammerbacher A."/>
            <person name="Kikkert J.R."/>
            <person name="Li Y."/>
            <person name="Li H."/>
            <person name="Li K."/>
            <person name="Li Q."/>
            <person name="Liu X."/>
            <person name="Ma X."/>
            <person name="Naidoo K."/>
            <person name="Pethybridge S.J."/>
            <person name="Sun J."/>
            <person name="Steenkamp E.T."/>
            <person name="van der Nest M.A."/>
            <person name="van Wyk S."/>
            <person name="Wingfield M.J."/>
            <person name="Xiong C."/>
            <person name="Yue Q."/>
            <person name="Zhang X."/>
        </authorList>
    </citation>
    <scope>NUCLEOTIDE SEQUENCE [LARGE SCALE GENOMIC DNA]</scope>
    <source>
        <strain evidence="4 5">BP 5553</strain>
    </source>
</reference>